<protein>
    <recommendedName>
        <fullName evidence="6">Aldehyde dehydrogenase domain-containing protein</fullName>
    </recommendedName>
</protein>
<dbReference type="InterPro" id="IPR016162">
    <property type="entry name" value="Ald_DH_N"/>
</dbReference>
<keyword evidence="2 5" id="KW-0560">Oxidoreductase</keyword>
<accession>A0A7J6KVW3</accession>
<dbReference type="Gene3D" id="3.40.309.10">
    <property type="entry name" value="Aldehyde Dehydrogenase, Chain A, domain 2"/>
    <property type="match status" value="1"/>
</dbReference>
<dbReference type="PANTHER" id="PTHR43720">
    <property type="entry name" value="2-AMINOMUCONIC SEMIALDEHYDE DEHYDROGENASE"/>
    <property type="match status" value="1"/>
</dbReference>
<dbReference type="InterPro" id="IPR016163">
    <property type="entry name" value="Ald_DH_C"/>
</dbReference>
<dbReference type="PROSITE" id="PS00687">
    <property type="entry name" value="ALDEHYDE_DEHYDR_GLU"/>
    <property type="match status" value="1"/>
</dbReference>
<evidence type="ECO:0000256" key="1">
    <source>
        <dbReference type="ARBA" id="ARBA00009986"/>
    </source>
</evidence>
<comment type="caution">
    <text evidence="7">The sequence shown here is derived from an EMBL/GenBank/DDBJ whole genome shotgun (WGS) entry which is preliminary data.</text>
</comment>
<feature type="domain" description="Aldehyde dehydrogenase" evidence="6">
    <location>
        <begin position="67"/>
        <end position="318"/>
    </location>
</feature>
<feature type="active site" evidence="4">
    <location>
        <position position="309"/>
    </location>
</feature>
<dbReference type="AlphaFoldDB" id="A0A7J6KVW3"/>
<dbReference type="SUPFAM" id="SSF53720">
    <property type="entry name" value="ALDH-like"/>
    <property type="match status" value="1"/>
</dbReference>
<dbReference type="InterPro" id="IPR015590">
    <property type="entry name" value="Aldehyde_DH_dom"/>
</dbReference>
<name>A0A7J6KVW3_PERCH</name>
<reference evidence="7 8" key="1">
    <citation type="submission" date="2020-04" db="EMBL/GenBank/DDBJ databases">
        <title>Perkinsus chesapeaki whole genome sequence.</title>
        <authorList>
            <person name="Bogema D.R."/>
        </authorList>
    </citation>
    <scope>NUCLEOTIDE SEQUENCE [LARGE SCALE GENOMIC DNA]</scope>
    <source>
        <strain evidence="7">ATCC PRA-425</strain>
    </source>
</reference>
<dbReference type="Gene3D" id="3.40.605.10">
    <property type="entry name" value="Aldehyde Dehydrogenase, Chain A, domain 1"/>
    <property type="match status" value="2"/>
</dbReference>
<evidence type="ECO:0000256" key="5">
    <source>
        <dbReference type="RuleBase" id="RU003345"/>
    </source>
</evidence>
<keyword evidence="8" id="KW-1185">Reference proteome</keyword>
<evidence type="ECO:0000313" key="7">
    <source>
        <dbReference type="EMBL" id="KAF4651475.1"/>
    </source>
</evidence>
<dbReference type="Pfam" id="PF00171">
    <property type="entry name" value="Aldedh"/>
    <property type="match status" value="1"/>
</dbReference>
<comment type="similarity">
    <text evidence="1 5">Belongs to the aldehyde dehydrogenase family.</text>
</comment>
<evidence type="ECO:0000256" key="4">
    <source>
        <dbReference type="PROSITE-ProRule" id="PRU10007"/>
    </source>
</evidence>
<evidence type="ECO:0000256" key="3">
    <source>
        <dbReference type="ARBA" id="ARBA00023027"/>
    </source>
</evidence>
<sequence length="513" mass="55789">MSSPELELHIPASTPWVRSLRDSEVVTVETRADGEFLIVPPNVPKRVLVGDAEPDLPIIENFIGGVFVESESGWLLHNINPATGELNGYVRASDSDDAQRAIEAAHMAYKDGPWPRMSRNERASVLEAIADLVARNKGKLAELETADTGKPLSISTNVDISRVEDNFRYFAAKLRVQQSSSSSTRPDVLSFTRKSPVGACVLIAPWNLPLYLMTWKIAPCIASGNTCVCKPTELASSSLAKLVQLISADPIIGPKLKGVINVVNGRGQDVGDMLCTHPKVKAISFTGGTATGRTISSLASPHLKKVSLELGGKNATICLCGSRFLIHTDIYDEFKSRLVEEASKLKVGDPLDPTTTTGPVVSREHAWRVHNFVMWALSAYPKARAILGGPEHYDGSAYYPVTILEGVAHEFVADKEFFGPVVSLHEFSTEAECVQLANATPYGLAGSIWIQDFAVAHRLARDIDSGMLWVNTWMERDLNTPFGGVKQSGVGREGGDYSMSFYTVDKDVTMDIS</sequence>
<gene>
    <name evidence="7" type="ORF">FOL47_000371</name>
</gene>
<proteinExistence type="inferred from homology"/>
<dbReference type="FunFam" id="3.40.605.10:FF:000007">
    <property type="entry name" value="NAD/NADP-dependent betaine aldehyde dehydrogenase"/>
    <property type="match status" value="1"/>
</dbReference>
<dbReference type="Proteomes" id="UP000591131">
    <property type="component" value="Unassembled WGS sequence"/>
</dbReference>
<dbReference type="InterPro" id="IPR016161">
    <property type="entry name" value="Ald_DH/histidinol_DH"/>
</dbReference>
<evidence type="ECO:0000256" key="2">
    <source>
        <dbReference type="ARBA" id="ARBA00023002"/>
    </source>
</evidence>
<evidence type="ECO:0000313" key="8">
    <source>
        <dbReference type="Proteomes" id="UP000591131"/>
    </source>
</evidence>
<dbReference type="EMBL" id="JAAPAO010001056">
    <property type="protein sequence ID" value="KAF4651475.1"/>
    <property type="molecule type" value="Genomic_DNA"/>
</dbReference>
<organism evidence="7 8">
    <name type="scientific">Perkinsus chesapeaki</name>
    <name type="common">Clam parasite</name>
    <name type="synonym">Perkinsus andrewsi</name>
    <dbReference type="NCBI Taxonomy" id="330153"/>
    <lineage>
        <taxon>Eukaryota</taxon>
        <taxon>Sar</taxon>
        <taxon>Alveolata</taxon>
        <taxon>Perkinsozoa</taxon>
        <taxon>Perkinsea</taxon>
        <taxon>Perkinsida</taxon>
        <taxon>Perkinsidae</taxon>
        <taxon>Perkinsus</taxon>
    </lineage>
</organism>
<evidence type="ECO:0000259" key="6">
    <source>
        <dbReference type="Pfam" id="PF00171"/>
    </source>
</evidence>
<dbReference type="GO" id="GO:0016620">
    <property type="term" value="F:oxidoreductase activity, acting on the aldehyde or oxo group of donors, NAD or NADP as acceptor"/>
    <property type="evidence" value="ECO:0007669"/>
    <property type="project" value="InterPro"/>
</dbReference>
<dbReference type="InterPro" id="IPR029510">
    <property type="entry name" value="Ald_DH_CS_GLU"/>
</dbReference>
<keyword evidence="3" id="KW-0520">NAD</keyword>
<dbReference type="PANTHER" id="PTHR43720:SF2">
    <property type="entry name" value="2-AMINOMUCONIC SEMIALDEHYDE DEHYDROGENASE"/>
    <property type="match status" value="1"/>
</dbReference>
<dbReference type="OrthoDB" id="310895at2759"/>